<dbReference type="GO" id="GO:0071949">
    <property type="term" value="F:FAD binding"/>
    <property type="evidence" value="ECO:0000318"/>
    <property type="project" value="GO_Central"/>
</dbReference>
<keyword evidence="14" id="KW-0472">Membrane</keyword>
<dbReference type="InterPro" id="IPR017927">
    <property type="entry name" value="FAD-bd_FR_type"/>
</dbReference>
<feature type="binding site" evidence="12">
    <location>
        <position position="134"/>
    </location>
    <ligand>
        <name>FAD</name>
        <dbReference type="ChEBI" id="CHEBI:57692"/>
    </ligand>
</feature>
<dbReference type="AlphaFoldDB" id="F6ZGS5"/>
<dbReference type="Pfam" id="PF00970">
    <property type="entry name" value="FAD_binding_6"/>
    <property type="match status" value="1"/>
</dbReference>
<dbReference type="HOGENOM" id="CLU_003827_9_2_1"/>
<dbReference type="CDD" id="cd06183">
    <property type="entry name" value="cyt_b5_reduct_like"/>
    <property type="match status" value="1"/>
</dbReference>
<comment type="catalytic activity">
    <reaction evidence="13">
        <text>2 Fe(III)-[cytochrome b5] + NADH = 2 Fe(II)-[cytochrome b5] + NAD(+) + H(+)</text>
        <dbReference type="Rhea" id="RHEA:46680"/>
        <dbReference type="Rhea" id="RHEA-COMP:10438"/>
        <dbReference type="Rhea" id="RHEA-COMP:10439"/>
        <dbReference type="ChEBI" id="CHEBI:15378"/>
        <dbReference type="ChEBI" id="CHEBI:29033"/>
        <dbReference type="ChEBI" id="CHEBI:29034"/>
        <dbReference type="ChEBI" id="CHEBI:57540"/>
        <dbReference type="ChEBI" id="CHEBI:57945"/>
        <dbReference type="EC" id="1.6.2.2"/>
    </reaction>
</comment>
<feature type="binding site" evidence="12">
    <location>
        <position position="99"/>
    </location>
    <ligand>
        <name>FAD</name>
        <dbReference type="ChEBI" id="CHEBI:57692"/>
    </ligand>
</feature>
<dbReference type="Ensembl" id="ENSCINT00000012527.3">
    <property type="protein sequence ID" value="ENSCINP00000012527.3"/>
    <property type="gene ID" value="ENSCING00000016482.2"/>
</dbReference>
<feature type="binding site" evidence="12">
    <location>
        <position position="135"/>
    </location>
    <ligand>
        <name>FAD</name>
        <dbReference type="ChEBI" id="CHEBI:57692"/>
    </ligand>
</feature>
<dbReference type="OrthoDB" id="432685at2759"/>
<dbReference type="PRINTS" id="PR00406">
    <property type="entry name" value="CYTB5RDTASE"/>
</dbReference>
<dbReference type="SUPFAM" id="SSF52343">
    <property type="entry name" value="Ferredoxin reductase-like, C-terminal NADP-linked domain"/>
    <property type="match status" value="1"/>
</dbReference>
<dbReference type="InterPro" id="IPR001834">
    <property type="entry name" value="CBR-like"/>
</dbReference>
<dbReference type="InterPro" id="IPR039261">
    <property type="entry name" value="FNR_nucleotide-bd"/>
</dbReference>
<feature type="domain" description="FAD-binding FR-type" evidence="15">
    <location>
        <begin position="47"/>
        <end position="159"/>
    </location>
</feature>
<reference evidence="17" key="1">
    <citation type="journal article" date="2002" name="Science">
        <title>The draft genome of Ciona intestinalis: insights into chordate and vertebrate origins.</title>
        <authorList>
            <person name="Dehal P."/>
            <person name="Satou Y."/>
            <person name="Campbell R.K."/>
            <person name="Chapman J."/>
            <person name="Degnan B."/>
            <person name="De Tomaso A."/>
            <person name="Davidson B."/>
            <person name="Di Gregorio A."/>
            <person name="Gelpke M."/>
            <person name="Goodstein D.M."/>
            <person name="Harafuji N."/>
            <person name="Hastings K.E."/>
            <person name="Ho I."/>
            <person name="Hotta K."/>
            <person name="Huang W."/>
            <person name="Kawashima T."/>
            <person name="Lemaire P."/>
            <person name="Martinez D."/>
            <person name="Meinertzhagen I.A."/>
            <person name="Necula S."/>
            <person name="Nonaka M."/>
            <person name="Putnam N."/>
            <person name="Rash S."/>
            <person name="Saiga H."/>
            <person name="Satake M."/>
            <person name="Terry A."/>
            <person name="Yamada L."/>
            <person name="Wang H.G."/>
            <person name="Awazu S."/>
            <person name="Azumi K."/>
            <person name="Boore J."/>
            <person name="Branno M."/>
            <person name="Chin-Bow S."/>
            <person name="DeSantis R."/>
            <person name="Doyle S."/>
            <person name="Francino P."/>
            <person name="Keys D.N."/>
            <person name="Haga S."/>
            <person name="Hayashi H."/>
            <person name="Hino K."/>
            <person name="Imai K.S."/>
            <person name="Inaba K."/>
            <person name="Kano S."/>
            <person name="Kobayashi K."/>
            <person name="Kobayashi M."/>
            <person name="Lee B.I."/>
            <person name="Makabe K.W."/>
            <person name="Manohar C."/>
            <person name="Matassi G."/>
            <person name="Medina M."/>
            <person name="Mochizuki Y."/>
            <person name="Mount S."/>
            <person name="Morishita T."/>
            <person name="Miura S."/>
            <person name="Nakayama A."/>
            <person name="Nishizaka S."/>
            <person name="Nomoto H."/>
            <person name="Ohta F."/>
            <person name="Oishi K."/>
            <person name="Rigoutsos I."/>
            <person name="Sano M."/>
            <person name="Sasaki A."/>
            <person name="Sasakura Y."/>
            <person name="Shoguchi E."/>
            <person name="Shin-i T."/>
            <person name="Spagnuolo A."/>
            <person name="Stainier D."/>
            <person name="Suzuki M.M."/>
            <person name="Tassy O."/>
            <person name="Takatori N."/>
            <person name="Tokuoka M."/>
            <person name="Yagi K."/>
            <person name="Yoshizaki F."/>
            <person name="Wada S."/>
            <person name="Zhang C."/>
            <person name="Hyatt P.D."/>
            <person name="Larimer F."/>
            <person name="Detter C."/>
            <person name="Doggett N."/>
            <person name="Glavina T."/>
            <person name="Hawkins T."/>
            <person name="Richardson P."/>
            <person name="Lucas S."/>
            <person name="Kohara Y."/>
            <person name="Levine M."/>
            <person name="Satoh N."/>
            <person name="Rokhsar D.S."/>
        </authorList>
    </citation>
    <scope>NUCLEOTIDE SEQUENCE [LARGE SCALE GENOMIC DNA]</scope>
</reference>
<dbReference type="GO" id="GO:0005739">
    <property type="term" value="C:mitochondrion"/>
    <property type="evidence" value="ECO:0000318"/>
    <property type="project" value="GO_Central"/>
</dbReference>
<keyword evidence="6" id="KW-0443">Lipid metabolism</keyword>
<gene>
    <name evidence="16" type="primary">LOC100176772</name>
</gene>
<reference evidence="16" key="3">
    <citation type="submission" date="2025-09" db="UniProtKB">
        <authorList>
            <consortium name="Ensembl"/>
        </authorList>
    </citation>
    <scope>IDENTIFICATION</scope>
</reference>
<accession>A0A1W2W7D7</accession>
<dbReference type="GO" id="GO:0004128">
    <property type="term" value="F:cytochrome-b5 reductase activity, acting on NAD(P)H"/>
    <property type="evidence" value="ECO:0000318"/>
    <property type="project" value="GO_Central"/>
</dbReference>
<evidence type="ECO:0000313" key="17">
    <source>
        <dbReference type="Proteomes" id="UP000008144"/>
    </source>
</evidence>
<dbReference type="Proteomes" id="UP000008144">
    <property type="component" value="Unassembled WGS sequence"/>
</dbReference>
<dbReference type="STRING" id="7719.ENSCINP00000012527"/>
<evidence type="ECO:0000256" key="3">
    <source>
        <dbReference type="ARBA" id="ARBA00022516"/>
    </source>
</evidence>
<evidence type="ECO:0000256" key="8">
    <source>
        <dbReference type="ARBA" id="ARBA00023011"/>
    </source>
</evidence>
<keyword evidence="11" id="KW-0753">Steroid metabolism</keyword>
<evidence type="ECO:0000256" key="10">
    <source>
        <dbReference type="ARBA" id="ARBA00023166"/>
    </source>
</evidence>
<proteinExistence type="inferred from homology"/>
<comment type="similarity">
    <text evidence="2 13">Belongs to the flavoprotein pyridine nucleotide cytochrome reductase family.</text>
</comment>
<evidence type="ECO:0000256" key="14">
    <source>
        <dbReference type="SAM" id="Phobius"/>
    </source>
</evidence>
<evidence type="ECO:0000256" key="11">
    <source>
        <dbReference type="ARBA" id="ARBA00023221"/>
    </source>
</evidence>
<feature type="binding site" evidence="12">
    <location>
        <position position="101"/>
    </location>
    <ligand>
        <name>FAD</name>
        <dbReference type="ChEBI" id="CHEBI:57692"/>
    </ligand>
</feature>
<evidence type="ECO:0000256" key="4">
    <source>
        <dbReference type="ARBA" id="ARBA00022630"/>
    </source>
</evidence>
<evidence type="ECO:0000256" key="9">
    <source>
        <dbReference type="ARBA" id="ARBA00023027"/>
    </source>
</evidence>
<dbReference type="OMA" id="KGPEMQK"/>
<evidence type="ECO:0000256" key="12">
    <source>
        <dbReference type="PIRSR" id="PIRSR601834-1"/>
    </source>
</evidence>
<sequence>MVADATNQTSSSVFTFGITAAVIAVTLAYLKKKRDENAVKKTLLDPEVKYALKLIAKERITHDTRKFVFALPSENHILGLTVGKHIFLSARVDGKLVVRPYTPVTSDDDKGHMDLVIKVYFKDTHPKFPEGGKMSQYLEALPIGGTIDVRGPNGLIEYRTKSVFSVRYEKNGFSYAKRAKEVAMIAGGTGITPMLQIIRQCLKDPSDHTKLSLLYANQTEDDILVRKELEECAKADPNHFKLWYTLDRPPADWKYSTGFIDEDMIRDNLPAPGIDTLVLLCGPPPMIKFACLPNLEKVGHQSGRICTF</sequence>
<dbReference type="InterPro" id="IPR001433">
    <property type="entry name" value="OxRdtase_FAD/NAD-bd"/>
</dbReference>
<dbReference type="PANTHER" id="PTHR19370:SF185">
    <property type="entry name" value="NADH-CYTOCHROME B5 REDUCTASE"/>
    <property type="match status" value="1"/>
</dbReference>
<keyword evidence="14" id="KW-1133">Transmembrane helix</keyword>
<dbReference type="FunCoup" id="F6ZGS5">
    <property type="interactions" value="357"/>
</dbReference>
<dbReference type="PRINTS" id="PR00371">
    <property type="entry name" value="FPNCR"/>
</dbReference>
<dbReference type="KEGG" id="cin:100176772"/>
<dbReference type="RefSeq" id="XP_002126207.1">
    <property type="nucleotide sequence ID" value="XM_002126171.4"/>
</dbReference>
<dbReference type="PROSITE" id="PS51384">
    <property type="entry name" value="FAD_FR"/>
    <property type="match status" value="1"/>
</dbReference>
<organism evidence="16 17">
    <name type="scientific">Ciona intestinalis</name>
    <name type="common">Transparent sea squirt</name>
    <name type="synonym">Ascidia intestinalis</name>
    <dbReference type="NCBI Taxonomy" id="7719"/>
    <lineage>
        <taxon>Eukaryota</taxon>
        <taxon>Metazoa</taxon>
        <taxon>Chordata</taxon>
        <taxon>Tunicata</taxon>
        <taxon>Ascidiacea</taxon>
        <taxon>Phlebobranchia</taxon>
        <taxon>Cionidae</taxon>
        <taxon>Ciona</taxon>
    </lineage>
</organism>
<dbReference type="InterPro" id="IPR001709">
    <property type="entry name" value="Flavoprot_Pyr_Nucl_cyt_Rdtase"/>
</dbReference>
<keyword evidence="9 13" id="KW-0520">NAD</keyword>
<dbReference type="FunFam" id="3.40.50.80:FF:000005">
    <property type="entry name" value="NADH-cytochrome b5 reductase"/>
    <property type="match status" value="1"/>
</dbReference>
<keyword evidence="10" id="KW-1207">Sterol metabolism</keyword>
<dbReference type="Pfam" id="PF00175">
    <property type="entry name" value="NAD_binding_1"/>
    <property type="match status" value="1"/>
</dbReference>
<keyword evidence="17" id="KW-1185">Reference proteome</keyword>
<evidence type="ECO:0000259" key="15">
    <source>
        <dbReference type="PROSITE" id="PS51384"/>
    </source>
</evidence>
<keyword evidence="3" id="KW-0444">Lipid biosynthesis</keyword>
<feature type="binding site" evidence="12">
    <location>
        <position position="133"/>
    </location>
    <ligand>
        <name>FAD</name>
        <dbReference type="ChEBI" id="CHEBI:57692"/>
    </ligand>
</feature>
<feature type="binding site" evidence="12">
    <location>
        <position position="100"/>
    </location>
    <ligand>
        <name>FAD</name>
        <dbReference type="ChEBI" id="CHEBI:57692"/>
    </ligand>
</feature>
<comment type="cofactor">
    <cofactor evidence="1 12 13">
        <name>FAD</name>
        <dbReference type="ChEBI" id="CHEBI:57692"/>
    </cofactor>
</comment>
<dbReference type="Gene3D" id="3.40.50.80">
    <property type="entry name" value="Nucleotide-binding domain of ferredoxin-NADP reductase (FNR) module"/>
    <property type="match status" value="1"/>
</dbReference>
<evidence type="ECO:0000256" key="13">
    <source>
        <dbReference type="RuleBase" id="RU361226"/>
    </source>
</evidence>
<evidence type="ECO:0000256" key="1">
    <source>
        <dbReference type="ARBA" id="ARBA00001974"/>
    </source>
</evidence>
<dbReference type="GeneID" id="100176772"/>
<evidence type="ECO:0000313" key="16">
    <source>
        <dbReference type="Ensembl" id="ENSCINP00000012527.3"/>
    </source>
</evidence>
<feature type="binding site" evidence="12">
    <location>
        <position position="116"/>
    </location>
    <ligand>
        <name>FAD</name>
        <dbReference type="ChEBI" id="CHEBI:57692"/>
    </ligand>
</feature>
<feature type="binding site" evidence="12">
    <location>
        <position position="121"/>
    </location>
    <ligand>
        <name>FAD</name>
        <dbReference type="ChEBI" id="CHEBI:57692"/>
    </ligand>
</feature>
<dbReference type="GeneTree" id="ENSGT00940000153962"/>
<feature type="binding site" evidence="12">
    <location>
        <position position="118"/>
    </location>
    <ligand>
        <name>FAD</name>
        <dbReference type="ChEBI" id="CHEBI:57692"/>
    </ligand>
</feature>
<evidence type="ECO:0000256" key="6">
    <source>
        <dbReference type="ARBA" id="ARBA00022955"/>
    </source>
</evidence>
<reference evidence="16" key="2">
    <citation type="submission" date="2025-08" db="UniProtKB">
        <authorList>
            <consortium name="Ensembl"/>
        </authorList>
    </citation>
    <scope>IDENTIFICATION</scope>
</reference>
<name>F6ZGS5_CIOIN</name>
<accession>F6ZGS5</accession>
<protein>
    <recommendedName>
        <fullName evidence="13">NADH-cytochrome b5 reductase</fullName>
        <ecNumber evidence="13">1.6.2.2</ecNumber>
    </recommendedName>
</protein>
<keyword evidence="5 12" id="KW-0274">FAD</keyword>
<dbReference type="GO" id="GO:0090524">
    <property type="term" value="F:cytochrome-b5 reductase activity, acting on NADH"/>
    <property type="evidence" value="ECO:0007669"/>
    <property type="project" value="UniProtKB-EC"/>
</dbReference>
<evidence type="ECO:0000256" key="2">
    <source>
        <dbReference type="ARBA" id="ARBA00006105"/>
    </source>
</evidence>
<feature type="binding site" evidence="12">
    <location>
        <position position="192"/>
    </location>
    <ligand>
        <name>FAD</name>
        <dbReference type="ChEBI" id="CHEBI:57692"/>
    </ligand>
</feature>
<dbReference type="InterPro" id="IPR008333">
    <property type="entry name" value="Cbr1-like_FAD-bd_dom"/>
</dbReference>
<dbReference type="InterPro" id="IPR017938">
    <property type="entry name" value="Riboflavin_synthase-like_b-brl"/>
</dbReference>
<keyword evidence="7 13" id="KW-0560">Oxidoreductase</keyword>
<keyword evidence="4 12" id="KW-0285">Flavoprotein</keyword>
<dbReference type="GO" id="GO:0016126">
    <property type="term" value="P:sterol biosynthetic process"/>
    <property type="evidence" value="ECO:0007669"/>
    <property type="project" value="UniProtKB-KW"/>
</dbReference>
<keyword evidence="6" id="KW-0752">Steroid biosynthesis</keyword>
<feature type="transmembrane region" description="Helical" evidence="14">
    <location>
        <begin position="12"/>
        <end position="30"/>
    </location>
</feature>
<dbReference type="InParanoid" id="F6ZGS5"/>
<keyword evidence="8" id="KW-0756">Sterol biosynthesis</keyword>
<evidence type="ECO:0000256" key="7">
    <source>
        <dbReference type="ARBA" id="ARBA00023002"/>
    </source>
</evidence>
<dbReference type="SUPFAM" id="SSF63380">
    <property type="entry name" value="Riboflavin synthase domain-like"/>
    <property type="match status" value="1"/>
</dbReference>
<dbReference type="EC" id="1.6.2.2" evidence="13"/>
<evidence type="ECO:0000256" key="5">
    <source>
        <dbReference type="ARBA" id="ARBA00022827"/>
    </source>
</evidence>
<dbReference type="FunFam" id="2.40.30.10:FF:000021">
    <property type="entry name" value="NADH-cytochrome b5 reductase"/>
    <property type="match status" value="1"/>
</dbReference>
<dbReference type="Gene3D" id="2.40.30.10">
    <property type="entry name" value="Translation factors"/>
    <property type="match status" value="1"/>
</dbReference>
<dbReference type="PANTHER" id="PTHR19370">
    <property type="entry name" value="NADH-CYTOCHROME B5 REDUCTASE"/>
    <property type="match status" value="1"/>
</dbReference>
<keyword evidence="14" id="KW-0812">Transmembrane</keyword>